<dbReference type="InterPro" id="IPR036291">
    <property type="entry name" value="NAD(P)-bd_dom_sf"/>
</dbReference>
<dbReference type="EMBL" id="KL648237">
    <property type="protein sequence ID" value="KEY71647.1"/>
    <property type="molecule type" value="Genomic_DNA"/>
</dbReference>
<evidence type="ECO:0000256" key="2">
    <source>
        <dbReference type="ARBA" id="ARBA00022857"/>
    </source>
</evidence>
<keyword evidence="2" id="KW-0521">NADP</keyword>
<dbReference type="PANTHER" id="PTHR42760">
    <property type="entry name" value="SHORT-CHAIN DEHYDROGENASES/REDUCTASES FAMILY MEMBER"/>
    <property type="match status" value="1"/>
</dbReference>
<organism evidence="3 4">
    <name type="scientific">Stachybotrys chartarum (strain CBS 109288 / IBT 7711)</name>
    <name type="common">Toxic black mold</name>
    <name type="synonym">Stilbospora chartarum</name>
    <dbReference type="NCBI Taxonomy" id="1280523"/>
    <lineage>
        <taxon>Eukaryota</taxon>
        <taxon>Fungi</taxon>
        <taxon>Dikarya</taxon>
        <taxon>Ascomycota</taxon>
        <taxon>Pezizomycotina</taxon>
        <taxon>Sordariomycetes</taxon>
        <taxon>Hypocreomycetidae</taxon>
        <taxon>Hypocreales</taxon>
        <taxon>Stachybotryaceae</taxon>
        <taxon>Stachybotrys</taxon>
    </lineage>
</organism>
<accession>A0A084B268</accession>
<dbReference type="OrthoDB" id="417891at2759"/>
<dbReference type="HOGENOM" id="CLU_010194_1_0_1"/>
<dbReference type="PROSITE" id="PS00061">
    <property type="entry name" value="ADH_SHORT"/>
    <property type="match status" value="1"/>
</dbReference>
<dbReference type="GO" id="GO:0016616">
    <property type="term" value="F:oxidoreductase activity, acting on the CH-OH group of donors, NAD or NADP as acceptor"/>
    <property type="evidence" value="ECO:0007669"/>
    <property type="project" value="TreeGrafter"/>
</dbReference>
<dbReference type="NCBIfam" id="NF005559">
    <property type="entry name" value="PRK07231.1"/>
    <property type="match status" value="1"/>
</dbReference>
<dbReference type="PANTHER" id="PTHR42760:SF124">
    <property type="entry name" value="SHORT-CHAIN DEHYDROGENASE_REDUCTASE"/>
    <property type="match status" value="1"/>
</dbReference>
<dbReference type="AlphaFoldDB" id="A0A084B268"/>
<protein>
    <submittedName>
        <fullName evidence="3">Uncharacterized protein</fullName>
    </submittedName>
</protein>
<keyword evidence="4" id="KW-1185">Reference proteome</keyword>
<dbReference type="InterPro" id="IPR002347">
    <property type="entry name" value="SDR_fam"/>
</dbReference>
<dbReference type="PRINTS" id="PR00081">
    <property type="entry name" value="GDHRDH"/>
</dbReference>
<proteinExistence type="inferred from homology"/>
<dbReference type="PRINTS" id="PR00080">
    <property type="entry name" value="SDRFAMILY"/>
</dbReference>
<dbReference type="FunFam" id="3.40.50.720:FF:000084">
    <property type="entry name" value="Short-chain dehydrogenase reductase"/>
    <property type="match status" value="1"/>
</dbReference>
<dbReference type="CDD" id="cd05233">
    <property type="entry name" value="SDR_c"/>
    <property type="match status" value="1"/>
</dbReference>
<name>A0A084B268_STACB</name>
<evidence type="ECO:0000313" key="3">
    <source>
        <dbReference type="EMBL" id="KEY71647.1"/>
    </source>
</evidence>
<comment type="similarity">
    <text evidence="1">Belongs to the short-chain dehydrogenases/reductases (SDR) family.</text>
</comment>
<dbReference type="Pfam" id="PF13561">
    <property type="entry name" value="adh_short_C2"/>
    <property type="match status" value="1"/>
</dbReference>
<evidence type="ECO:0000256" key="1">
    <source>
        <dbReference type="ARBA" id="ARBA00006484"/>
    </source>
</evidence>
<dbReference type="InterPro" id="IPR020904">
    <property type="entry name" value="Sc_DH/Rdtase_CS"/>
</dbReference>
<dbReference type="Gene3D" id="3.40.50.720">
    <property type="entry name" value="NAD(P)-binding Rossmann-like Domain"/>
    <property type="match status" value="1"/>
</dbReference>
<sequence length="275" mass="29747">MTSTFNHQRLRGRVCIVTGSSSGLGRAVSLAYAREGALLVCVDLKPGARAEVASECQVDTDELIRREKGKALFVKADLSKSEDVEAMVKLAVEEYGRLDVLVNNAGISIEANHAPLRLHETPDDTWDITMAVNARSVFLVSKHVINQMLLQDATSTADRGWIINISSIFGLIGGRYNCSYAASKSAVSNLTRQMALDYARDRIHCNAICPGYTHTAIFKNTVAHLDDIAGINERHPLHGVGVPEDIVGAAIFLASPEARWITGVCLPVDGGYTAQ</sequence>
<dbReference type="SUPFAM" id="SSF51735">
    <property type="entry name" value="NAD(P)-binding Rossmann-fold domains"/>
    <property type="match status" value="1"/>
</dbReference>
<gene>
    <name evidence="3" type="ORF">S7711_10033</name>
</gene>
<evidence type="ECO:0000313" key="4">
    <source>
        <dbReference type="Proteomes" id="UP000028045"/>
    </source>
</evidence>
<reference evidence="3 4" key="1">
    <citation type="journal article" date="2014" name="BMC Genomics">
        <title>Comparative genome sequencing reveals chemotype-specific gene clusters in the toxigenic black mold Stachybotrys.</title>
        <authorList>
            <person name="Semeiks J."/>
            <person name="Borek D."/>
            <person name="Otwinowski Z."/>
            <person name="Grishin N.V."/>
        </authorList>
    </citation>
    <scope>NUCLEOTIDE SEQUENCE [LARGE SCALE GENOMIC DNA]</scope>
    <source>
        <strain evidence="4">CBS 109288 / IBT 7711</strain>
    </source>
</reference>
<dbReference type="Proteomes" id="UP000028045">
    <property type="component" value="Unassembled WGS sequence"/>
</dbReference>